<sequence length="112" mass="12601">MTKIIRIAQDFSDVPSGRHLADGEFSGERFREEWLVPALEKEDVVDVVFDDAEGYGSSFLEEAFGGLVRAHGYTKEFLAKHLRLIAESRAAQRYRRVAQSVIDEALVTAGRE</sequence>
<dbReference type="RefSeq" id="WP_046969258.1">
    <property type="nucleotide sequence ID" value="NZ_CP017480.1"/>
</dbReference>
<dbReference type="OrthoDB" id="1551124at2"/>
<name>A0A1L3EY81_9GAMM</name>
<dbReference type="KEGG" id="lrz:BJI69_20100"/>
<dbReference type="AlphaFoldDB" id="A0A1L3EY81"/>
<accession>A0A1L3EY81</accession>
<proteinExistence type="predicted"/>
<evidence type="ECO:0000313" key="2">
    <source>
        <dbReference type="EMBL" id="APG05977.1"/>
    </source>
</evidence>
<organism evidence="2 3">
    <name type="scientific">Luteibacter rhizovicinus DSM 16549</name>
    <dbReference type="NCBI Taxonomy" id="1440763"/>
    <lineage>
        <taxon>Bacteria</taxon>
        <taxon>Pseudomonadati</taxon>
        <taxon>Pseudomonadota</taxon>
        <taxon>Gammaproteobacteria</taxon>
        <taxon>Lysobacterales</taxon>
        <taxon>Rhodanobacteraceae</taxon>
        <taxon>Luteibacter</taxon>
    </lineage>
</organism>
<dbReference type="EMBL" id="CP017480">
    <property type="protein sequence ID" value="APG05977.1"/>
    <property type="molecule type" value="Genomic_DNA"/>
</dbReference>
<gene>
    <name evidence="2" type="ORF">BJI69_20100</name>
</gene>
<reference evidence="3" key="1">
    <citation type="submission" date="2016-09" db="EMBL/GenBank/DDBJ databases">
        <authorList>
            <person name="Lysoe E."/>
        </authorList>
    </citation>
    <scope>NUCLEOTIDE SEQUENCE [LARGE SCALE GENOMIC DNA]</scope>
    <source>
        <strain evidence="3">LJ96T</strain>
    </source>
</reference>
<keyword evidence="3" id="KW-1185">Reference proteome</keyword>
<dbReference type="Proteomes" id="UP000182987">
    <property type="component" value="Chromosome"/>
</dbReference>
<evidence type="ECO:0000313" key="3">
    <source>
        <dbReference type="Proteomes" id="UP000182987"/>
    </source>
</evidence>
<evidence type="ECO:0000259" key="1">
    <source>
        <dbReference type="Pfam" id="PF14213"/>
    </source>
</evidence>
<protein>
    <recommendedName>
        <fullName evidence="1">DUF4325 domain-containing protein</fullName>
    </recommendedName>
</protein>
<dbReference type="InterPro" id="IPR025474">
    <property type="entry name" value="DUF4325"/>
</dbReference>
<dbReference type="Pfam" id="PF14213">
    <property type="entry name" value="DUF4325"/>
    <property type="match status" value="1"/>
</dbReference>
<feature type="domain" description="DUF4325" evidence="1">
    <location>
        <begin position="26"/>
        <end position="84"/>
    </location>
</feature>